<evidence type="ECO:0000256" key="6">
    <source>
        <dbReference type="SAM" id="MobiDB-lite"/>
    </source>
</evidence>
<feature type="transmembrane region" description="Helical" evidence="7">
    <location>
        <begin position="240"/>
        <end position="261"/>
    </location>
</feature>
<gene>
    <name evidence="9" type="ORF">RBR11_17230</name>
</gene>
<comment type="caution">
    <text evidence="9">The sequence shown here is derived from an EMBL/GenBank/DDBJ whole genome shotgun (WGS) entry which is preliminary data.</text>
</comment>
<keyword evidence="4 7" id="KW-1133">Transmembrane helix</keyword>
<evidence type="ECO:0000256" key="7">
    <source>
        <dbReference type="SAM" id="Phobius"/>
    </source>
</evidence>
<organism evidence="9 10">
    <name type="scientific">Microbacterium capsulatum</name>
    <dbReference type="NCBI Taxonomy" id="3041921"/>
    <lineage>
        <taxon>Bacteria</taxon>
        <taxon>Bacillati</taxon>
        <taxon>Actinomycetota</taxon>
        <taxon>Actinomycetes</taxon>
        <taxon>Micrococcales</taxon>
        <taxon>Microbacteriaceae</taxon>
        <taxon>Microbacterium</taxon>
    </lineage>
</organism>
<dbReference type="Proteomes" id="UP001230289">
    <property type="component" value="Unassembled WGS sequence"/>
</dbReference>
<feature type="transmembrane region" description="Helical" evidence="7">
    <location>
        <begin position="72"/>
        <end position="92"/>
    </location>
</feature>
<evidence type="ECO:0000256" key="4">
    <source>
        <dbReference type="ARBA" id="ARBA00022989"/>
    </source>
</evidence>
<proteinExistence type="inferred from homology"/>
<dbReference type="SUPFAM" id="SSF103481">
    <property type="entry name" value="Multidrug resistance efflux transporter EmrE"/>
    <property type="match status" value="2"/>
</dbReference>
<dbReference type="PANTHER" id="PTHR32322">
    <property type="entry name" value="INNER MEMBRANE TRANSPORTER"/>
    <property type="match status" value="1"/>
</dbReference>
<protein>
    <submittedName>
        <fullName evidence="9">EamA family transporter</fullName>
    </submittedName>
</protein>
<dbReference type="InterPro" id="IPR000620">
    <property type="entry name" value="EamA_dom"/>
</dbReference>
<dbReference type="InterPro" id="IPR050638">
    <property type="entry name" value="AA-Vitamin_Transporters"/>
</dbReference>
<evidence type="ECO:0000256" key="3">
    <source>
        <dbReference type="ARBA" id="ARBA00022692"/>
    </source>
</evidence>
<feature type="transmembrane region" description="Helical" evidence="7">
    <location>
        <begin position="210"/>
        <end position="228"/>
    </location>
</feature>
<evidence type="ECO:0000256" key="1">
    <source>
        <dbReference type="ARBA" id="ARBA00004141"/>
    </source>
</evidence>
<feature type="transmembrane region" description="Helical" evidence="7">
    <location>
        <begin position="178"/>
        <end position="198"/>
    </location>
</feature>
<feature type="transmembrane region" description="Helical" evidence="7">
    <location>
        <begin position="12"/>
        <end position="36"/>
    </location>
</feature>
<dbReference type="EMBL" id="JAVFCB010000013">
    <property type="protein sequence ID" value="MDQ4215661.1"/>
    <property type="molecule type" value="Genomic_DNA"/>
</dbReference>
<dbReference type="InterPro" id="IPR037185">
    <property type="entry name" value="EmrE-like"/>
</dbReference>
<feature type="transmembrane region" description="Helical" evidence="7">
    <location>
        <begin position="98"/>
        <end position="116"/>
    </location>
</feature>
<accession>A0ABU0XKN5</accession>
<feature type="region of interest" description="Disordered" evidence="6">
    <location>
        <begin position="287"/>
        <end position="310"/>
    </location>
</feature>
<dbReference type="Pfam" id="PF00892">
    <property type="entry name" value="EamA"/>
    <property type="match status" value="1"/>
</dbReference>
<keyword evidence="3 7" id="KW-0812">Transmembrane</keyword>
<dbReference type="PANTHER" id="PTHR32322:SF2">
    <property type="entry name" value="EAMA DOMAIN-CONTAINING PROTEIN"/>
    <property type="match status" value="1"/>
</dbReference>
<evidence type="ECO:0000256" key="2">
    <source>
        <dbReference type="ARBA" id="ARBA00007362"/>
    </source>
</evidence>
<name>A0ABU0XKN5_9MICO</name>
<feature type="transmembrane region" description="Helical" evidence="7">
    <location>
        <begin position="149"/>
        <end position="166"/>
    </location>
</feature>
<evidence type="ECO:0000256" key="5">
    <source>
        <dbReference type="ARBA" id="ARBA00023136"/>
    </source>
</evidence>
<keyword evidence="10" id="KW-1185">Reference proteome</keyword>
<keyword evidence="5 7" id="KW-0472">Membrane</keyword>
<feature type="transmembrane region" description="Helical" evidence="7">
    <location>
        <begin position="42"/>
        <end position="60"/>
    </location>
</feature>
<evidence type="ECO:0000313" key="9">
    <source>
        <dbReference type="EMBL" id="MDQ4215661.1"/>
    </source>
</evidence>
<feature type="transmembrane region" description="Helical" evidence="7">
    <location>
        <begin position="267"/>
        <end position="285"/>
    </location>
</feature>
<evidence type="ECO:0000259" key="8">
    <source>
        <dbReference type="Pfam" id="PF00892"/>
    </source>
</evidence>
<dbReference type="RefSeq" id="WP_308490609.1">
    <property type="nucleotide sequence ID" value="NZ_JAVFCB010000013.1"/>
</dbReference>
<comment type="similarity">
    <text evidence="2">Belongs to the EamA transporter family.</text>
</comment>
<feature type="domain" description="EamA" evidence="8">
    <location>
        <begin position="150"/>
        <end position="282"/>
    </location>
</feature>
<comment type="subcellular location">
    <subcellularLocation>
        <location evidence="1">Membrane</location>
        <topology evidence="1">Multi-pass membrane protein</topology>
    </subcellularLocation>
</comment>
<sequence>MSDAPAPPRGVGVGVLLVVGSCMSLPFGAAVATTIFPALGSWGVTGIRVLIAALVVLLIARPRVTRWDRKKWIAAALFGVAMAFMNGTYYAALDRIPIGAAVAIEFLGPLVLAAVLTRRLLDAVWVGVALLGMALLGVDALIGSAALDPIGVLFALAAAAFWVFYIRMGARVSALLPGTEGLAMSLAVAAVLLLPFGIPATAKAVQDPDILLLALVTAVLASVIPYTLELAALRRLPQRLFGILLSLEPVFATIAGVLVLHQSTTPLRLAAVALVVIASIGVTAGSRPRRGAGGQELPPPMTGGISVIPD</sequence>
<evidence type="ECO:0000313" key="10">
    <source>
        <dbReference type="Proteomes" id="UP001230289"/>
    </source>
</evidence>
<feature type="transmembrane region" description="Helical" evidence="7">
    <location>
        <begin position="123"/>
        <end position="143"/>
    </location>
</feature>
<reference evidence="9 10" key="1">
    <citation type="submission" date="2023-08" db="EMBL/GenBank/DDBJ databases">
        <title>Microbacterium sp. nov., isolated from a waste landfill.</title>
        <authorList>
            <person name="Wen W."/>
        </authorList>
    </citation>
    <scope>NUCLEOTIDE SEQUENCE [LARGE SCALE GENOMIC DNA]</scope>
    <source>
        <strain evidence="9 10">ASV81</strain>
    </source>
</reference>